<comment type="caution">
    <text evidence="2">The sequence shown here is derived from an EMBL/GenBank/DDBJ whole genome shotgun (WGS) entry which is preliminary data.</text>
</comment>
<evidence type="ECO:0008006" key="4">
    <source>
        <dbReference type="Google" id="ProtNLM"/>
    </source>
</evidence>
<keyword evidence="3" id="KW-1185">Reference proteome</keyword>
<name>A0AA40F6G7_9PEZI</name>
<sequence length="116" mass="12546">MVKIASITFATVALVGQALAITNCTVGQFYCGYTLLNDGATYQLWERRITDALAARNQPVDSEHKTQTLFFCSAPDTVSFDEFCFSNTQPTYRCQPPSANGCGGGSTKNDCCAPQI</sequence>
<gene>
    <name evidence="2" type="ORF">B0T18DRAFT_426442</name>
</gene>
<feature type="chain" id="PRO_5041231864" description="Hydrophobin" evidence="1">
    <location>
        <begin position="21"/>
        <end position="116"/>
    </location>
</feature>
<feature type="signal peptide" evidence="1">
    <location>
        <begin position="1"/>
        <end position="20"/>
    </location>
</feature>
<keyword evidence="1" id="KW-0732">Signal</keyword>
<accession>A0AA40F6G7</accession>
<proteinExistence type="predicted"/>
<organism evidence="2 3">
    <name type="scientific">Schizothecium vesticola</name>
    <dbReference type="NCBI Taxonomy" id="314040"/>
    <lineage>
        <taxon>Eukaryota</taxon>
        <taxon>Fungi</taxon>
        <taxon>Dikarya</taxon>
        <taxon>Ascomycota</taxon>
        <taxon>Pezizomycotina</taxon>
        <taxon>Sordariomycetes</taxon>
        <taxon>Sordariomycetidae</taxon>
        <taxon>Sordariales</taxon>
        <taxon>Schizotheciaceae</taxon>
        <taxon>Schizothecium</taxon>
    </lineage>
</organism>
<dbReference type="AlphaFoldDB" id="A0AA40F6G7"/>
<evidence type="ECO:0000256" key="1">
    <source>
        <dbReference type="SAM" id="SignalP"/>
    </source>
</evidence>
<reference evidence="2" key="1">
    <citation type="submission" date="2023-06" db="EMBL/GenBank/DDBJ databases">
        <title>Genome-scale phylogeny and comparative genomics of the fungal order Sordariales.</title>
        <authorList>
            <consortium name="Lawrence Berkeley National Laboratory"/>
            <person name="Hensen N."/>
            <person name="Bonometti L."/>
            <person name="Westerberg I."/>
            <person name="Brannstrom I.O."/>
            <person name="Guillou S."/>
            <person name="Cros-Aarteil S."/>
            <person name="Calhoun S."/>
            <person name="Haridas S."/>
            <person name="Kuo A."/>
            <person name="Mondo S."/>
            <person name="Pangilinan J."/>
            <person name="Riley R."/>
            <person name="LaButti K."/>
            <person name="Andreopoulos B."/>
            <person name="Lipzen A."/>
            <person name="Chen C."/>
            <person name="Yanf M."/>
            <person name="Daum C."/>
            <person name="Ng V."/>
            <person name="Clum A."/>
            <person name="Steindorff A."/>
            <person name="Ohm R."/>
            <person name="Martin F."/>
            <person name="Silar P."/>
            <person name="Natvig D."/>
            <person name="Lalanne C."/>
            <person name="Gautier V."/>
            <person name="Ament-velasquez S.L."/>
            <person name="Kruys A."/>
            <person name="Hutchinson M.I."/>
            <person name="Powell A.J."/>
            <person name="Barry K."/>
            <person name="Miller A.N."/>
            <person name="Grigoriev I.V."/>
            <person name="Debuchy R."/>
            <person name="Gladieux P."/>
            <person name="Thoren M.H."/>
            <person name="Johannesson H."/>
        </authorList>
    </citation>
    <scope>NUCLEOTIDE SEQUENCE</scope>
    <source>
        <strain evidence="2">SMH3187-1</strain>
    </source>
</reference>
<evidence type="ECO:0000313" key="3">
    <source>
        <dbReference type="Proteomes" id="UP001172155"/>
    </source>
</evidence>
<protein>
    <recommendedName>
        <fullName evidence="4">Hydrophobin</fullName>
    </recommendedName>
</protein>
<dbReference type="EMBL" id="JAUKUD010000002">
    <property type="protein sequence ID" value="KAK0751867.1"/>
    <property type="molecule type" value="Genomic_DNA"/>
</dbReference>
<dbReference type="Proteomes" id="UP001172155">
    <property type="component" value="Unassembled WGS sequence"/>
</dbReference>
<evidence type="ECO:0000313" key="2">
    <source>
        <dbReference type="EMBL" id="KAK0751867.1"/>
    </source>
</evidence>